<dbReference type="SUPFAM" id="SSF47370">
    <property type="entry name" value="Bromodomain"/>
    <property type="match status" value="1"/>
</dbReference>
<dbReference type="PRINTS" id="PR00503">
    <property type="entry name" value="BROMODOMAIN"/>
</dbReference>
<feature type="domain" description="Bromo" evidence="7">
    <location>
        <begin position="1865"/>
        <end position="1935"/>
    </location>
</feature>
<dbReference type="VEuPathDB" id="CryptoDB:GY17_00003161"/>
<feature type="region of interest" description="Disordered" evidence="6">
    <location>
        <begin position="314"/>
        <end position="366"/>
    </location>
</feature>
<dbReference type="PANTHER" id="PTHR13900:SF0">
    <property type="entry name" value="TRANSCRIPTION INITIATION FACTOR TFIID SUBUNIT 1"/>
    <property type="match status" value="1"/>
</dbReference>
<dbReference type="InterPro" id="IPR001487">
    <property type="entry name" value="Bromodomain"/>
</dbReference>
<dbReference type="Pfam" id="PF12157">
    <property type="entry name" value="DUF3591"/>
    <property type="match status" value="3"/>
</dbReference>
<dbReference type="Pfam" id="PF00439">
    <property type="entry name" value="Bromodomain"/>
    <property type="match status" value="1"/>
</dbReference>
<dbReference type="GO" id="GO:0005669">
    <property type="term" value="C:transcription factor TFIID complex"/>
    <property type="evidence" value="ECO:0007669"/>
    <property type="project" value="InterPro"/>
</dbReference>
<dbReference type="PROSITE" id="PS50014">
    <property type="entry name" value="BROMODOMAIN_2"/>
    <property type="match status" value="1"/>
</dbReference>
<feature type="compositionally biased region" description="Polar residues" evidence="6">
    <location>
        <begin position="1456"/>
        <end position="1470"/>
    </location>
</feature>
<dbReference type="GO" id="GO:0016251">
    <property type="term" value="F:RNA polymerase II general transcription initiation factor activity"/>
    <property type="evidence" value="ECO:0007669"/>
    <property type="project" value="InterPro"/>
</dbReference>
<feature type="region of interest" description="Disordered" evidence="6">
    <location>
        <begin position="825"/>
        <end position="858"/>
    </location>
</feature>
<reference evidence="8" key="1">
    <citation type="submission" date="2015-08" db="EMBL/GenBank/DDBJ databases">
        <authorList>
            <person name="Babu N.S."/>
            <person name="Beckwith C.J."/>
            <person name="Beseler K.G."/>
            <person name="Brison A."/>
            <person name="Carone J.V."/>
            <person name="Caskin T.P."/>
            <person name="Diamond M."/>
            <person name="Durham M.E."/>
            <person name="Foxe J.M."/>
            <person name="Go M."/>
            <person name="Henderson B.A."/>
            <person name="Jones I.B."/>
            <person name="McGettigan J.A."/>
            <person name="Micheletti S.J."/>
            <person name="Nasrallah M.E."/>
            <person name="Ortiz D."/>
            <person name="Piller C.R."/>
            <person name="Privatt S.R."/>
            <person name="Schneider S.L."/>
            <person name="Sharp S."/>
            <person name="Smith T.C."/>
            <person name="Stanton J.D."/>
            <person name="Ullery H.E."/>
            <person name="Wilson R.J."/>
            <person name="Serrano M.G."/>
            <person name="Buck G."/>
            <person name="Lee V."/>
            <person name="Wang Y."/>
            <person name="Carvalho R."/>
            <person name="Voegtly L."/>
            <person name="Shi R."/>
            <person name="Duckworth R."/>
            <person name="Johnson A."/>
            <person name="Loviza R."/>
            <person name="Walstead R."/>
            <person name="Shah Z."/>
            <person name="Kiflezghi M."/>
            <person name="Wade K."/>
            <person name="Ball S.L."/>
            <person name="Bradley K.W."/>
            <person name="Asai D.J."/>
            <person name="Bowman C.A."/>
            <person name="Russell D.A."/>
            <person name="Pope W.H."/>
            <person name="Jacobs-Sera D."/>
            <person name="Hendrix R.W."/>
            <person name="Hatfull G.F."/>
        </authorList>
    </citation>
    <scope>NUCLEOTIDE SEQUENCE [LARGE SCALE GENOMIC DNA]</scope>
</reference>
<dbReference type="Proteomes" id="UP000199752">
    <property type="component" value="Chromosome 4"/>
</dbReference>
<feature type="compositionally biased region" description="Acidic residues" evidence="6">
    <location>
        <begin position="1343"/>
        <end position="1357"/>
    </location>
</feature>
<evidence type="ECO:0000259" key="7">
    <source>
        <dbReference type="PROSITE" id="PS50014"/>
    </source>
</evidence>
<feature type="compositionally biased region" description="Polar residues" evidence="6">
    <location>
        <begin position="1530"/>
        <end position="1543"/>
    </location>
</feature>
<dbReference type="InterPro" id="IPR018359">
    <property type="entry name" value="Bromodomain_CS"/>
</dbReference>
<organism evidence="8">
    <name type="scientific">Cryptosporidium hominis</name>
    <dbReference type="NCBI Taxonomy" id="237895"/>
    <lineage>
        <taxon>Eukaryota</taxon>
        <taxon>Sar</taxon>
        <taxon>Alveolata</taxon>
        <taxon>Apicomplexa</taxon>
        <taxon>Conoidasida</taxon>
        <taxon>Coccidia</taxon>
        <taxon>Eucoccidiorida</taxon>
        <taxon>Eimeriorina</taxon>
        <taxon>Cryptosporidiidae</taxon>
        <taxon>Cryptosporidium</taxon>
    </lineage>
</organism>
<dbReference type="InterPro" id="IPR022591">
    <property type="entry name" value="TAF1_HAT_dom"/>
</dbReference>
<feature type="compositionally biased region" description="Basic and acidic residues" evidence="6">
    <location>
        <begin position="1333"/>
        <end position="1342"/>
    </location>
</feature>
<feature type="compositionally biased region" description="Acidic residues" evidence="6">
    <location>
        <begin position="1413"/>
        <end position="1426"/>
    </location>
</feature>
<dbReference type="GO" id="GO:0051123">
    <property type="term" value="P:RNA polymerase II preinitiation complex assembly"/>
    <property type="evidence" value="ECO:0007669"/>
    <property type="project" value="TreeGrafter"/>
</dbReference>
<keyword evidence="3 5" id="KW-0103">Bromodomain</keyword>
<sequence length="1966" mass="217876">MKTNSFHSEEGFFGFLGQMNKSFVGELCLEELTESEESEIGDTEVIKNEDVLELRELETLRSIPVSIKLPSDINNDGSEDELVCKKENKARTEVAPGSNIKVNRGRGGSSNLNGISLETIDTDVENDSIKVEISEKLLEPMSRIRSDNTQEGGIFWGEKDEKDENYEAMGSIDSGYSIFGISRPFTSNLLKVTMEDGDSDNDSEDELEYFQMSDSEKSMFKVRSKIKGDYFLDEISNKISIFSSDENSAQDKSTEFFIHIDTKDPGFSKNLGGISKELKEKLGLDNSSKHNLGVDLLGITGSITRNQEVNTIGLGGKEQDHSRGEAQQSSSGGGSGNNCNTGGSSSSKPLSKAQQERQRRQKMKKIDKQKRLELAILGMNPLDYEGGIRNPDKVLDENQDLVDMKDGEDGKVGESSGGGSLSYNSGIAALASSILMSNMPQKDRIFGLKLREMSLDDSCLFSIRQFLHLVPRLFDGKSYDEIDDLFEEIRTPVASSGSKNEKQRSKQTLKSRNEWQNLLIKWLTYVFKFSERNGISMYESWAESNRQYHESRVLLNSLGSGYGEGGGANGGDQIGGGNSLPPISSLHTPLAWSFYLVSGNMLPIDGVRFHKSDFRMGIFESFSSRTNLIYTYSSNWFASLVNSKSAKSESGFEPFGPWLVTPLFLGAKGGGGSQGHSSTPQLLHRYFQRQREFKDIPSSINSSICFVSPDDLSLIHQTPVALFEYLEQYPLLLNNLGMAARIHRYVRCEDDSNRKQIEDLLSECGPLGFVQKVQEDTKTGGSSTSSQSGTFPKFFGVNYPLEENESMAVLETGLFKAPIYHHPRRQRNLQAGENTNMEDGGEASFIKDDEDEEERDRSGKGKFSAYFLLIRKQIQQGSSKCGLYLRPLSGDCLTCLYSVGQEEPLVEVPCVDSKSFSNLRRDHLKALVLRYAKENGKDTFSEVRKLSQKMFRNTFDQNTLQKILMSCKETKESSGSDSISGIGVGGSSVAGGPSLSSNGSHSSLLGGIGGGVVVGTGIGGSSSQSSIQVGVGGGSGGGGVLIKQLNESELRQIINPESLCALDSSVSGDMRLKQIGVRSLRHFSKIPIVVSELDQMEEIAKQYAEQARKRTNSLIEKAKEAETWSKDSSMGKSCKYSSLLSLINEVSTGLINSNGRRLTPVARYIEESLLLSPWNITQEYGQVMRHQNGQFSIAGIGDPSGGRGEGVNFIRRGLIDSAIESRSQKALAGKSEDLRKLSMDQLRQRLLQCGLDDVAIIPLPRWDRVALVRHFDTSGGNSNGKSGSGSSSNSMLQNKALSSEEYQRAIVNVLVNQKNALSPDDPIMTDDEEEEEERRGDGRDDELRVEDEGEVEMELDILSENTPNKSETEGSRGELKPSQDVDMLESMLIDSYNSRSDLVVSQEDSSPNRDSDESGSDLDEDLDLEESFISSLVKSNDNNNESNERISGKYEGDNGNYDNSNLTSGDYSNSKVKHMKQSKLYDQLYGNSNDDTGRDEEDEKDLEEFRRMISKSTPQDGIDQELDGNGMDWRNQNSQEDSSSSGQEYVPRIAWIRVRRNMNTWQYEDEKVVYIYGEENIRYFLYWRRMRMQLKREERRQLNPTGVPGVLGRASRTCRRCGQVGHIASNPMCPYYEGNKSSSGTSRYQNAISQSRKKNMLLPKGFEIGGGIASCKLSASEEESTIANLLGMGYSQTNNCDIKQLVTLDNVVHSVRVGKRGRPPSNPTSNSRGDTGLSSSSIRNTQLSSSSLGNFEDSTETQTNTQANVGTGSSVQFSRLSARQRRKMMDNDDKSSVVSFTSTALNGGSQTCNFNNALNPSSGGAGLHISNNLDGSHNVINAGPNITSYTEALDEFCIELQRIINSTKTLHHYSHVFWNRVSERIAPNYYNLVKRPMWLQLMINKCKKREYKSRKDFQDDLDLIVENCKIYNGINHPLVSVATLIHSNVVKKIDEIQGIEKIEAYLSLKP</sequence>
<feature type="compositionally biased region" description="Basic and acidic residues" evidence="6">
    <location>
        <begin position="354"/>
        <end position="366"/>
    </location>
</feature>
<comment type="similarity">
    <text evidence="2">Belongs to the TAF1 family.</text>
</comment>
<dbReference type="GO" id="GO:0017025">
    <property type="term" value="F:TBP-class protein binding"/>
    <property type="evidence" value="ECO:0007669"/>
    <property type="project" value="InterPro"/>
</dbReference>
<feature type="compositionally biased region" description="Polar residues" evidence="6">
    <location>
        <begin position="1756"/>
        <end position="1769"/>
    </location>
</feature>
<feature type="compositionally biased region" description="Acidic residues" evidence="6">
    <location>
        <begin position="1323"/>
        <end position="1332"/>
    </location>
</feature>
<dbReference type="PANTHER" id="PTHR13900">
    <property type="entry name" value="TRANSCRIPTION INITIATION FACTOR TFIID"/>
    <property type="match status" value="1"/>
</dbReference>
<dbReference type="SMART" id="SM00297">
    <property type="entry name" value="BROMO"/>
    <property type="match status" value="1"/>
</dbReference>
<feature type="compositionally biased region" description="Basic and acidic residues" evidence="6">
    <location>
        <begin position="1366"/>
        <end position="1379"/>
    </location>
</feature>
<dbReference type="InterPro" id="IPR040240">
    <property type="entry name" value="TAF1"/>
</dbReference>
<feature type="compositionally biased region" description="Polar residues" evidence="6">
    <location>
        <begin position="1723"/>
        <end position="1749"/>
    </location>
</feature>
<accession>A0A0S4TDN4</accession>
<dbReference type="Gene3D" id="1.20.920.10">
    <property type="entry name" value="Bromodomain-like"/>
    <property type="match status" value="1"/>
</dbReference>
<proteinExistence type="inferred from homology"/>
<dbReference type="VEuPathDB" id="CryptoDB:ChTU502y2012_403g0295"/>
<feature type="region of interest" description="Disordered" evidence="6">
    <location>
        <begin position="1316"/>
        <end position="1543"/>
    </location>
</feature>
<feature type="region of interest" description="Disordered" evidence="6">
    <location>
        <begin position="1272"/>
        <end position="1296"/>
    </location>
</feature>
<evidence type="ECO:0000256" key="5">
    <source>
        <dbReference type="PROSITE-ProRule" id="PRU00035"/>
    </source>
</evidence>
<protein>
    <recommendedName>
        <fullName evidence="7">Bromo domain-containing protein</fullName>
    </recommendedName>
</protein>
<keyword evidence="4" id="KW-0539">Nucleus</keyword>
<feature type="compositionally biased region" description="Polar residues" evidence="6">
    <location>
        <begin position="828"/>
        <end position="837"/>
    </location>
</feature>
<name>A0A0S4TDN4_CRYHO</name>
<feature type="compositionally biased region" description="Low complexity" evidence="6">
    <location>
        <begin position="337"/>
        <end position="347"/>
    </location>
</feature>
<evidence type="ECO:0000256" key="6">
    <source>
        <dbReference type="SAM" id="MobiDB-lite"/>
    </source>
</evidence>
<evidence type="ECO:0000313" key="8">
    <source>
        <dbReference type="EMBL" id="CUV05444.1"/>
    </source>
</evidence>
<evidence type="ECO:0000256" key="3">
    <source>
        <dbReference type="ARBA" id="ARBA00023117"/>
    </source>
</evidence>
<dbReference type="EMBL" id="LN877950">
    <property type="protein sequence ID" value="CUV05444.1"/>
    <property type="molecule type" value="Genomic_DNA"/>
</dbReference>
<feature type="region of interest" description="Disordered" evidence="6">
    <location>
        <begin position="1711"/>
        <end position="1769"/>
    </location>
</feature>
<dbReference type="CDD" id="cd04369">
    <property type="entry name" value="Bromodomain"/>
    <property type="match status" value="1"/>
</dbReference>
<feature type="compositionally biased region" description="Basic and acidic residues" evidence="6">
    <location>
        <begin position="1442"/>
        <end position="1452"/>
    </location>
</feature>
<evidence type="ECO:0000256" key="2">
    <source>
        <dbReference type="ARBA" id="ARBA00009064"/>
    </source>
</evidence>
<dbReference type="VEuPathDB" id="CryptoDB:CHUDEA4_650"/>
<gene>
    <name evidence="8" type="ORF">CHUDEA4_650</name>
</gene>
<evidence type="ECO:0000256" key="4">
    <source>
        <dbReference type="ARBA" id="ARBA00023242"/>
    </source>
</evidence>
<dbReference type="InterPro" id="IPR036427">
    <property type="entry name" value="Bromodomain-like_sf"/>
</dbReference>
<feature type="compositionally biased region" description="Low complexity" evidence="6">
    <location>
        <begin position="1274"/>
        <end position="1290"/>
    </location>
</feature>
<feature type="compositionally biased region" description="Acidic residues" evidence="6">
    <location>
        <begin position="1493"/>
        <end position="1502"/>
    </location>
</feature>
<dbReference type="PROSITE" id="PS00633">
    <property type="entry name" value="BROMODOMAIN_1"/>
    <property type="match status" value="1"/>
</dbReference>
<comment type="subcellular location">
    <subcellularLocation>
        <location evidence="1">Nucleus</location>
    </subcellularLocation>
</comment>
<evidence type="ECO:0000256" key="1">
    <source>
        <dbReference type="ARBA" id="ARBA00004123"/>
    </source>
</evidence>
<dbReference type="GO" id="GO:0004402">
    <property type="term" value="F:histone acetyltransferase activity"/>
    <property type="evidence" value="ECO:0007669"/>
    <property type="project" value="InterPro"/>
</dbReference>
<dbReference type="VEuPathDB" id="CryptoDB:Chro.40082"/>